<evidence type="ECO:0000256" key="3">
    <source>
        <dbReference type="ARBA" id="ARBA00022679"/>
    </source>
</evidence>
<evidence type="ECO:0000256" key="4">
    <source>
        <dbReference type="ARBA" id="ARBA00022691"/>
    </source>
</evidence>
<evidence type="ECO:0000256" key="2">
    <source>
        <dbReference type="ARBA" id="ARBA00022603"/>
    </source>
</evidence>
<dbReference type="AlphaFoldDB" id="A0A4S5E079"/>
<organism evidence="8 9">
    <name type="scientific">Arthrobacter echini</name>
    <dbReference type="NCBI Taxonomy" id="1529066"/>
    <lineage>
        <taxon>Bacteria</taxon>
        <taxon>Bacillati</taxon>
        <taxon>Actinomycetota</taxon>
        <taxon>Actinomycetes</taxon>
        <taxon>Micrococcales</taxon>
        <taxon>Micrococcaceae</taxon>
        <taxon>Arthrobacter</taxon>
    </lineage>
</organism>
<evidence type="ECO:0000256" key="6">
    <source>
        <dbReference type="ARBA" id="ARBA00047942"/>
    </source>
</evidence>
<evidence type="ECO:0000313" key="9">
    <source>
        <dbReference type="Proteomes" id="UP000305233"/>
    </source>
</evidence>
<evidence type="ECO:0000313" key="8">
    <source>
        <dbReference type="EMBL" id="THJ64652.1"/>
    </source>
</evidence>
<keyword evidence="5" id="KW-0680">Restriction system</keyword>
<feature type="domain" description="DNA methylase adenine-specific" evidence="7">
    <location>
        <begin position="296"/>
        <end position="544"/>
    </location>
</feature>
<dbReference type="PANTHER" id="PTHR42933">
    <property type="entry name" value="SLR6095 PROTEIN"/>
    <property type="match status" value="1"/>
</dbReference>
<keyword evidence="2 8" id="KW-0489">Methyltransferase</keyword>
<dbReference type="InterPro" id="IPR051537">
    <property type="entry name" value="DNA_Adenine_Mtase"/>
</dbReference>
<keyword evidence="9" id="KW-1185">Reference proteome</keyword>
<dbReference type="GO" id="GO:0008170">
    <property type="term" value="F:N-methyltransferase activity"/>
    <property type="evidence" value="ECO:0007669"/>
    <property type="project" value="InterPro"/>
</dbReference>
<dbReference type="GO" id="GO:0003677">
    <property type="term" value="F:DNA binding"/>
    <property type="evidence" value="ECO:0007669"/>
    <property type="project" value="InterPro"/>
</dbReference>
<name>A0A4S5E079_9MICC</name>
<dbReference type="Pfam" id="PF02384">
    <property type="entry name" value="N6_Mtase"/>
    <property type="match status" value="1"/>
</dbReference>
<dbReference type="OrthoDB" id="9784823at2"/>
<reference evidence="8 9" key="1">
    <citation type="submission" date="2019-04" db="EMBL/GenBank/DDBJ databases">
        <authorList>
            <person name="Liu Q."/>
            <person name="Xin Y.-H."/>
        </authorList>
    </citation>
    <scope>NUCLEOTIDE SEQUENCE [LARGE SCALE GENOMIC DNA]</scope>
    <source>
        <strain evidence="8 9">AM23</strain>
    </source>
</reference>
<dbReference type="GO" id="GO:0009307">
    <property type="term" value="P:DNA restriction-modification system"/>
    <property type="evidence" value="ECO:0007669"/>
    <property type="project" value="UniProtKB-KW"/>
</dbReference>
<sequence>MPNERITEDMTDGILRSLGYYDDEVAILVEKQQSAIAAIRTALSKASKKGTGKAAGYPEFIITAPSAPDVVVVIECKAEVSRHRSPDLDRPADFAVDGVLHYARFLSPSHTVVSIAVSGSPSASQWSFFLTPKGSIVHRPLVAPTGAEIEALVPMTDLIAAAAFDPTVQHQRERDLVSFSQELHVFMRDEAEMTEQEKPLAVAGTLIALNDPVFRQTYDVYPAKDLPAAWMQAIRKQMTETSLPKAKISNLVQPFTGIQVQPELSKATMAYPKGLLNQIVKMLAEHVLPFMTVYNDIDVVGRFYGEFLRYTGGDGKGLGIVLTPRHVTELFALIANVGKTDVVIDPCAGTGGFLISAMTEMMRTATTEAEIASIKGERLLGIEQQATMYALAASNMILRGDGKANLYQGSCFDKPNVDAVKKHRGTAGAMRPTVGFINPPYAKSKQDLSELRFFLNMLDMLADGGRGVAIVPISCATAPSTEKTELLKHHTPEAVMSMPPEVFAPTGVVTCIMVFTAHKPHKTSNRKTWFGYWREDGFVKIKNLGRVDKHHTWPQTRDRWVESWHNREVHPGESVMQKVSATDEWVAEAYMETDYSTLTEADFERVLLDYSLFTLGSASPEDNE</sequence>
<dbReference type="SUPFAM" id="SSF53335">
    <property type="entry name" value="S-adenosyl-L-methionine-dependent methyltransferases"/>
    <property type="match status" value="1"/>
</dbReference>
<dbReference type="GO" id="GO:0032259">
    <property type="term" value="P:methylation"/>
    <property type="evidence" value="ECO:0007669"/>
    <property type="project" value="UniProtKB-KW"/>
</dbReference>
<dbReference type="EC" id="2.1.1.72" evidence="1"/>
<dbReference type="PRINTS" id="PR00507">
    <property type="entry name" value="N12N6MTFRASE"/>
</dbReference>
<protein>
    <recommendedName>
        <fullName evidence="1">site-specific DNA-methyltransferase (adenine-specific)</fullName>
        <ecNumber evidence="1">2.1.1.72</ecNumber>
    </recommendedName>
</protein>
<proteinExistence type="predicted"/>
<dbReference type="InterPro" id="IPR029063">
    <property type="entry name" value="SAM-dependent_MTases_sf"/>
</dbReference>
<evidence type="ECO:0000256" key="1">
    <source>
        <dbReference type="ARBA" id="ARBA00011900"/>
    </source>
</evidence>
<keyword evidence="4" id="KW-0949">S-adenosyl-L-methionine</keyword>
<evidence type="ECO:0000259" key="7">
    <source>
        <dbReference type="Pfam" id="PF02384"/>
    </source>
</evidence>
<dbReference type="EMBL" id="SSWH01000021">
    <property type="protein sequence ID" value="THJ64652.1"/>
    <property type="molecule type" value="Genomic_DNA"/>
</dbReference>
<dbReference type="CDD" id="cd02440">
    <property type="entry name" value="AdoMet_MTases"/>
    <property type="match status" value="1"/>
</dbReference>
<evidence type="ECO:0000256" key="5">
    <source>
        <dbReference type="ARBA" id="ARBA00022747"/>
    </source>
</evidence>
<comment type="caution">
    <text evidence="8">The sequence shown here is derived from an EMBL/GenBank/DDBJ whole genome shotgun (WGS) entry which is preliminary data.</text>
</comment>
<dbReference type="GO" id="GO:0009007">
    <property type="term" value="F:site-specific DNA-methyltransferase (adenine-specific) activity"/>
    <property type="evidence" value="ECO:0007669"/>
    <property type="project" value="UniProtKB-EC"/>
</dbReference>
<keyword evidence="3 8" id="KW-0808">Transferase</keyword>
<dbReference type="Proteomes" id="UP000305233">
    <property type="component" value="Unassembled WGS sequence"/>
</dbReference>
<dbReference type="PANTHER" id="PTHR42933:SF1">
    <property type="entry name" value="SITE-SPECIFIC DNA-METHYLTRANSFERASE (ADENINE-SPECIFIC)"/>
    <property type="match status" value="1"/>
</dbReference>
<gene>
    <name evidence="8" type="ORF">E8P82_14440</name>
</gene>
<dbReference type="Gene3D" id="3.40.50.150">
    <property type="entry name" value="Vaccinia Virus protein VP39"/>
    <property type="match status" value="1"/>
</dbReference>
<dbReference type="InterPro" id="IPR003356">
    <property type="entry name" value="DNA_methylase_A-5"/>
</dbReference>
<comment type="catalytic activity">
    <reaction evidence="6">
        <text>a 2'-deoxyadenosine in DNA + S-adenosyl-L-methionine = an N(6)-methyl-2'-deoxyadenosine in DNA + S-adenosyl-L-homocysteine + H(+)</text>
        <dbReference type="Rhea" id="RHEA:15197"/>
        <dbReference type="Rhea" id="RHEA-COMP:12418"/>
        <dbReference type="Rhea" id="RHEA-COMP:12419"/>
        <dbReference type="ChEBI" id="CHEBI:15378"/>
        <dbReference type="ChEBI" id="CHEBI:57856"/>
        <dbReference type="ChEBI" id="CHEBI:59789"/>
        <dbReference type="ChEBI" id="CHEBI:90615"/>
        <dbReference type="ChEBI" id="CHEBI:90616"/>
        <dbReference type="EC" id="2.1.1.72"/>
    </reaction>
</comment>
<accession>A0A4S5E079</accession>